<evidence type="ECO:0000256" key="2">
    <source>
        <dbReference type="ARBA" id="ARBA00022692"/>
    </source>
</evidence>
<comment type="subcellular location">
    <subcellularLocation>
        <location evidence="1">Membrane</location>
        <topology evidence="1">Multi-pass membrane protein</topology>
    </subcellularLocation>
</comment>
<dbReference type="GO" id="GO:0006824">
    <property type="term" value="P:cobalt ion transport"/>
    <property type="evidence" value="ECO:0007669"/>
    <property type="project" value="TreeGrafter"/>
</dbReference>
<feature type="transmembrane region" description="Helical" evidence="5">
    <location>
        <begin position="97"/>
        <end position="119"/>
    </location>
</feature>
<dbReference type="Pfam" id="PF02361">
    <property type="entry name" value="CbiQ"/>
    <property type="match status" value="1"/>
</dbReference>
<keyword evidence="4 5" id="KW-0472">Membrane</keyword>
<name>A0A1H0LSX1_HALAD</name>
<dbReference type="InterPro" id="IPR052770">
    <property type="entry name" value="Cobalt_transport_CbiQ"/>
</dbReference>
<feature type="transmembrane region" description="Helical" evidence="5">
    <location>
        <begin position="52"/>
        <end position="74"/>
    </location>
</feature>
<evidence type="ECO:0000313" key="7">
    <source>
        <dbReference type="Proteomes" id="UP000198860"/>
    </source>
</evidence>
<dbReference type="PANTHER" id="PTHR43723:SF1">
    <property type="entry name" value="COBALT TRANSPORT PROTEIN CBIQ"/>
    <property type="match status" value="1"/>
</dbReference>
<dbReference type="CDD" id="cd16914">
    <property type="entry name" value="EcfT"/>
    <property type="match status" value="1"/>
</dbReference>
<dbReference type="InterPro" id="IPR003339">
    <property type="entry name" value="ABC/ECF_trnsptr_transmembrane"/>
</dbReference>
<proteinExistence type="predicted"/>
<evidence type="ECO:0000256" key="4">
    <source>
        <dbReference type="ARBA" id="ARBA00023136"/>
    </source>
</evidence>
<dbReference type="RefSeq" id="WP_089652181.1">
    <property type="nucleotide sequence ID" value="NZ_FNIZ01000007.1"/>
</dbReference>
<reference evidence="7" key="1">
    <citation type="submission" date="2016-10" db="EMBL/GenBank/DDBJ databases">
        <authorList>
            <person name="Varghese N."/>
            <person name="Submissions S."/>
        </authorList>
    </citation>
    <scope>NUCLEOTIDE SEQUENCE [LARGE SCALE GENOMIC DNA]</scope>
    <source>
        <strain evidence="7">CGMCC 1.3703</strain>
    </source>
</reference>
<sequence length="259" mass="29830">MFLHNVNPTVKALTIIGTVFLLAFVFDPVTPVLYIVWTVIVTFLFGTFKKRYYLYYFIPFTLFAFGMFWTTIVFSDTASGTTGTVSFLGMEFPTEDIWTAAALGLRVLAFASLSLLFLFTTNMVHFILSLIQQLKLPPKIAYGVMAGYRFLPMLKTEFQQIRAAHRIRGVNRPDSWKEKLLQYQRFAIPLLAGAIRKAERTAIAMESKGFTGAKERTFYRPMKVRRKDWLFPVMMFGMLGVTIAFSLYFGYFSWYDGQL</sequence>
<keyword evidence="7" id="KW-1185">Reference proteome</keyword>
<gene>
    <name evidence="6" type="ORF">SAMN05421677_107116</name>
</gene>
<dbReference type="GO" id="GO:0043190">
    <property type="term" value="C:ATP-binding cassette (ABC) transporter complex"/>
    <property type="evidence" value="ECO:0007669"/>
    <property type="project" value="TreeGrafter"/>
</dbReference>
<evidence type="ECO:0000256" key="5">
    <source>
        <dbReference type="SAM" id="Phobius"/>
    </source>
</evidence>
<dbReference type="PANTHER" id="PTHR43723">
    <property type="entry name" value="COBALT TRANSPORT PROTEIN CBIQ"/>
    <property type="match status" value="1"/>
</dbReference>
<keyword evidence="3 5" id="KW-1133">Transmembrane helix</keyword>
<dbReference type="EMBL" id="FNIZ01000007">
    <property type="protein sequence ID" value="SDO71359.1"/>
    <property type="molecule type" value="Genomic_DNA"/>
</dbReference>
<evidence type="ECO:0000313" key="6">
    <source>
        <dbReference type="EMBL" id="SDO71359.1"/>
    </source>
</evidence>
<feature type="transmembrane region" description="Helical" evidence="5">
    <location>
        <begin position="12"/>
        <end position="45"/>
    </location>
</feature>
<organism evidence="6 7">
    <name type="scientific">Halobacillus aidingensis</name>
    <dbReference type="NCBI Taxonomy" id="240303"/>
    <lineage>
        <taxon>Bacteria</taxon>
        <taxon>Bacillati</taxon>
        <taxon>Bacillota</taxon>
        <taxon>Bacilli</taxon>
        <taxon>Bacillales</taxon>
        <taxon>Bacillaceae</taxon>
        <taxon>Halobacillus</taxon>
    </lineage>
</organism>
<dbReference type="STRING" id="240303.SAMN05421677_107116"/>
<feature type="transmembrane region" description="Helical" evidence="5">
    <location>
        <begin position="229"/>
        <end position="251"/>
    </location>
</feature>
<dbReference type="OrthoDB" id="92887at2"/>
<protein>
    <submittedName>
        <fullName evidence="6">Energy-coupling factor transport system permease protein</fullName>
    </submittedName>
</protein>
<accession>A0A1H0LSX1</accession>
<dbReference type="Proteomes" id="UP000198860">
    <property type="component" value="Unassembled WGS sequence"/>
</dbReference>
<dbReference type="AlphaFoldDB" id="A0A1H0LSX1"/>
<evidence type="ECO:0000256" key="3">
    <source>
        <dbReference type="ARBA" id="ARBA00022989"/>
    </source>
</evidence>
<keyword evidence="2 5" id="KW-0812">Transmembrane</keyword>
<evidence type="ECO:0000256" key="1">
    <source>
        <dbReference type="ARBA" id="ARBA00004141"/>
    </source>
</evidence>